<organism evidence="1 2">
    <name type="scientific">Pseudomonas fulva</name>
    <dbReference type="NCBI Taxonomy" id="47880"/>
    <lineage>
        <taxon>Bacteria</taxon>
        <taxon>Pseudomonadati</taxon>
        <taxon>Pseudomonadota</taxon>
        <taxon>Gammaproteobacteria</taxon>
        <taxon>Pseudomonadales</taxon>
        <taxon>Pseudomonadaceae</taxon>
        <taxon>Pseudomonas</taxon>
    </lineage>
</organism>
<reference evidence="1 2" key="1">
    <citation type="submission" date="2014-12" db="EMBL/GenBank/DDBJ databases">
        <title>16Stimator: statistical estimation of ribosomal gene copy numbers from draft genome assemblies.</title>
        <authorList>
            <person name="Perisin M.A."/>
            <person name="Vetter M."/>
            <person name="Gilbert J.A."/>
            <person name="Bergelson J."/>
        </authorList>
    </citation>
    <scope>NUCLEOTIDE SEQUENCE [LARGE SCALE GENOMIC DNA]</scope>
    <source>
        <strain evidence="1 2">MEJ086</strain>
    </source>
</reference>
<dbReference type="EMBL" id="JXQW01000061">
    <property type="protein sequence ID" value="KIP97021.1"/>
    <property type="molecule type" value="Genomic_DNA"/>
</dbReference>
<protein>
    <submittedName>
        <fullName evidence="1">Uncharacterized protein</fullName>
    </submittedName>
</protein>
<sequence>MKAAHPTSSETQATTTASHLRATAAVGGALIGYLVAKTPQARRHLFRLAEDAKRTGDLTDSDADLVHQVLAKPLARKTTATLYTLN</sequence>
<dbReference type="Proteomes" id="UP000032068">
    <property type="component" value="Unassembled WGS sequence"/>
</dbReference>
<dbReference type="OrthoDB" id="6905210at2"/>
<gene>
    <name evidence="1" type="ORF">RU08_19390</name>
</gene>
<name>A0A0D0KCP2_9PSED</name>
<dbReference type="AlphaFoldDB" id="A0A0D0KCP2"/>
<proteinExistence type="predicted"/>
<dbReference type="RefSeq" id="WP_042555494.1">
    <property type="nucleotide sequence ID" value="NZ_JXQW01000061.1"/>
</dbReference>
<comment type="caution">
    <text evidence="1">The sequence shown here is derived from an EMBL/GenBank/DDBJ whole genome shotgun (WGS) entry which is preliminary data.</text>
</comment>
<evidence type="ECO:0000313" key="1">
    <source>
        <dbReference type="EMBL" id="KIP97021.1"/>
    </source>
</evidence>
<accession>A0A0D0KCP2</accession>
<evidence type="ECO:0000313" key="2">
    <source>
        <dbReference type="Proteomes" id="UP000032068"/>
    </source>
</evidence>